<evidence type="ECO:0000313" key="2">
    <source>
        <dbReference type="EMBL" id="KAL2628925.1"/>
    </source>
</evidence>
<gene>
    <name evidence="2" type="ORF">R1flu_013611</name>
</gene>
<reference evidence="2 3" key="1">
    <citation type="submission" date="2024-09" db="EMBL/GenBank/DDBJ databases">
        <title>Chromosome-scale assembly of Riccia fluitans.</title>
        <authorList>
            <person name="Paukszto L."/>
            <person name="Sawicki J."/>
            <person name="Karawczyk K."/>
            <person name="Piernik-Szablinska J."/>
            <person name="Szczecinska M."/>
            <person name="Mazdziarz M."/>
        </authorList>
    </citation>
    <scope>NUCLEOTIDE SEQUENCE [LARGE SCALE GENOMIC DNA]</scope>
    <source>
        <strain evidence="2">Rf_01</strain>
        <tissue evidence="2">Aerial parts of the thallus</tissue>
    </source>
</reference>
<sequence length="224" mass="25130">MEDRRSSFELFRGNVGSQAMIEDSQPAYYSNQLSQPMNLSQYQILVMPSIPQLFPFLRPTASILIAQMTSLIASTPVAIPFSTTMISIPTHVNSMPASSVVPTRPIPNSRGRQCPNNTSMERGPESPNAKDNDQLDGDISRGGPAVIMRGHMVWADWMVVALLECKRLEYDEAENAIGREAIINSDLKWRRIQSLMREKGVNADTTQLRNKWKSTIGCYKKVRN</sequence>
<organism evidence="2 3">
    <name type="scientific">Riccia fluitans</name>
    <dbReference type="NCBI Taxonomy" id="41844"/>
    <lineage>
        <taxon>Eukaryota</taxon>
        <taxon>Viridiplantae</taxon>
        <taxon>Streptophyta</taxon>
        <taxon>Embryophyta</taxon>
        <taxon>Marchantiophyta</taxon>
        <taxon>Marchantiopsida</taxon>
        <taxon>Marchantiidae</taxon>
        <taxon>Marchantiales</taxon>
        <taxon>Ricciaceae</taxon>
        <taxon>Riccia</taxon>
    </lineage>
</organism>
<feature type="region of interest" description="Disordered" evidence="1">
    <location>
        <begin position="97"/>
        <end position="137"/>
    </location>
</feature>
<protein>
    <recommendedName>
        <fullName evidence="4">Myb-like domain-containing protein</fullName>
    </recommendedName>
</protein>
<comment type="caution">
    <text evidence="2">The sequence shown here is derived from an EMBL/GenBank/DDBJ whole genome shotgun (WGS) entry which is preliminary data.</text>
</comment>
<keyword evidence="3" id="KW-1185">Reference proteome</keyword>
<dbReference type="Gene3D" id="1.10.10.60">
    <property type="entry name" value="Homeodomain-like"/>
    <property type="match status" value="1"/>
</dbReference>
<evidence type="ECO:0000256" key="1">
    <source>
        <dbReference type="SAM" id="MobiDB-lite"/>
    </source>
</evidence>
<dbReference type="EMBL" id="JBHFFA010000004">
    <property type="protein sequence ID" value="KAL2628925.1"/>
    <property type="molecule type" value="Genomic_DNA"/>
</dbReference>
<dbReference type="AlphaFoldDB" id="A0ABD1YE17"/>
<dbReference type="Proteomes" id="UP001605036">
    <property type="component" value="Unassembled WGS sequence"/>
</dbReference>
<evidence type="ECO:0008006" key="4">
    <source>
        <dbReference type="Google" id="ProtNLM"/>
    </source>
</evidence>
<feature type="compositionally biased region" description="Polar residues" evidence="1">
    <location>
        <begin position="110"/>
        <end position="120"/>
    </location>
</feature>
<evidence type="ECO:0000313" key="3">
    <source>
        <dbReference type="Proteomes" id="UP001605036"/>
    </source>
</evidence>
<feature type="compositionally biased region" description="Basic and acidic residues" evidence="1">
    <location>
        <begin position="122"/>
        <end position="133"/>
    </location>
</feature>
<name>A0ABD1YE17_9MARC</name>
<accession>A0ABD1YE17</accession>
<proteinExistence type="predicted"/>